<name>A0A1D8NCG3_YARLL</name>
<evidence type="ECO:0000313" key="6">
    <source>
        <dbReference type="Proteomes" id="UP000256601"/>
    </source>
</evidence>
<dbReference type="PROSITE" id="PS51186">
    <property type="entry name" value="GNAT"/>
    <property type="match status" value="1"/>
</dbReference>
<protein>
    <recommendedName>
        <fullName evidence="2">N-acetyltransferase domain-containing protein</fullName>
    </recommendedName>
</protein>
<dbReference type="SMART" id="SM00248">
    <property type="entry name" value="ANK"/>
    <property type="match status" value="2"/>
</dbReference>
<dbReference type="InterPro" id="IPR002110">
    <property type="entry name" value="Ankyrin_rpt"/>
</dbReference>
<dbReference type="GO" id="GO:0016747">
    <property type="term" value="F:acyltransferase activity, transferring groups other than amino-acyl groups"/>
    <property type="evidence" value="ECO:0007669"/>
    <property type="project" value="InterPro"/>
</dbReference>
<dbReference type="Proteomes" id="UP000182444">
    <property type="component" value="Chromosome 1C"/>
</dbReference>
<dbReference type="PROSITE" id="PS50297">
    <property type="entry name" value="ANK_REP_REGION"/>
    <property type="match status" value="1"/>
</dbReference>
<dbReference type="Gene3D" id="1.25.40.20">
    <property type="entry name" value="Ankyrin repeat-containing domain"/>
    <property type="match status" value="1"/>
</dbReference>
<dbReference type="PROSITE" id="PS50088">
    <property type="entry name" value="ANK_REPEAT"/>
    <property type="match status" value="1"/>
</dbReference>
<dbReference type="Pfam" id="PF00583">
    <property type="entry name" value="Acetyltransf_1"/>
    <property type="match status" value="1"/>
</dbReference>
<evidence type="ECO:0000313" key="5">
    <source>
        <dbReference type="Proteomes" id="UP000182444"/>
    </source>
</evidence>
<evidence type="ECO:0000313" key="4">
    <source>
        <dbReference type="EMBL" id="RDW22794.1"/>
    </source>
</evidence>
<dbReference type="SUPFAM" id="SSF55729">
    <property type="entry name" value="Acyl-CoA N-acyltransferases (Nat)"/>
    <property type="match status" value="1"/>
</dbReference>
<proteinExistence type="predicted"/>
<dbReference type="KEGG" id="yli:2909592"/>
<evidence type="ECO:0000259" key="2">
    <source>
        <dbReference type="PROSITE" id="PS51186"/>
    </source>
</evidence>
<dbReference type="Pfam" id="PF13637">
    <property type="entry name" value="Ank_4"/>
    <property type="match status" value="1"/>
</dbReference>
<accession>A0A1D8NCG3</accession>
<dbReference type="PANTHER" id="PTHR43328:SF1">
    <property type="entry name" value="N-ACETYLTRANSFERASE DOMAIN-CONTAINING PROTEIN"/>
    <property type="match status" value="1"/>
</dbReference>
<dbReference type="EMBL" id="CP017555">
    <property type="protein sequence ID" value="AOW03320.1"/>
    <property type="molecule type" value="Genomic_DNA"/>
</dbReference>
<sequence>MTKTHNENPAVVNHRELFLAIAASIGKVVEDNGLIYTNCGVDRHAQVTFPASNVSDAQLDRMMDFYHTSLPRTIGVWKEDGVGNEALSARLLARGFQIGWEPQWMVLDLDTADIRPKHIKDVYIKVNNMAVIPSSIPFSNKEDDGMYALDMRRSGVITKFVATHKGQIIGHADLFMGTEAGIHNIGVHDDHSGKGIGGQLVKNACAFAQKKGYNRVSLNAVSQELYLKLGFKHIVNGTTWWLYREEFEKCQNSPAEQKIIQHVCLGELNEMEKLPAGTSFSFPTTSGMSLLQMAVKFKHTKMAQWLISKGAPHTILDLWDIGGASLASSMLPTHIDDLIEGKTALHHAVERGDVELSKHLLAFNPNLDIRDSTYSCTALGWCSVLERKEIGTLIREAVEKIENTEFSSVASTL</sequence>
<dbReference type="EMBL" id="KZ859150">
    <property type="protein sequence ID" value="RDW22794.1"/>
    <property type="molecule type" value="Genomic_DNA"/>
</dbReference>
<dbReference type="AlphaFoldDB" id="A0A1D8NCG3"/>
<dbReference type="GeneID" id="2909592"/>
<keyword evidence="1" id="KW-0040">ANK repeat</keyword>
<dbReference type="InterPro" id="IPR000182">
    <property type="entry name" value="GNAT_dom"/>
</dbReference>
<reference evidence="3 5" key="1">
    <citation type="journal article" date="2016" name="PLoS ONE">
        <title>Sequence Assembly of Yarrowia lipolytica Strain W29/CLIB89 Shows Transposable Element Diversity.</title>
        <authorList>
            <person name="Magnan C."/>
            <person name="Yu J."/>
            <person name="Chang I."/>
            <person name="Jahn E."/>
            <person name="Kanomata Y."/>
            <person name="Wu J."/>
            <person name="Zeller M."/>
            <person name="Oakes M."/>
            <person name="Baldi P."/>
            <person name="Sandmeyer S."/>
        </authorList>
    </citation>
    <scope>NUCLEOTIDE SEQUENCE [LARGE SCALE GENOMIC DNA]</scope>
    <source>
        <strain evidence="3">CLIB89</strain>
        <strain evidence="5">CLIB89(W29)</strain>
    </source>
</reference>
<evidence type="ECO:0000313" key="3">
    <source>
        <dbReference type="EMBL" id="AOW03320.1"/>
    </source>
</evidence>
<feature type="domain" description="N-acetyltransferase" evidence="2">
    <location>
        <begin position="109"/>
        <end position="250"/>
    </location>
</feature>
<feature type="repeat" description="ANK" evidence="1">
    <location>
        <begin position="340"/>
        <end position="372"/>
    </location>
</feature>
<dbReference type="eggNOG" id="ENOG502ST61">
    <property type="taxonomic scope" value="Eukaryota"/>
</dbReference>
<dbReference type="SUPFAM" id="SSF48403">
    <property type="entry name" value="Ankyrin repeat"/>
    <property type="match status" value="1"/>
</dbReference>
<organism evidence="3 5">
    <name type="scientific">Yarrowia lipolytica</name>
    <name type="common">Candida lipolytica</name>
    <dbReference type="NCBI Taxonomy" id="4952"/>
    <lineage>
        <taxon>Eukaryota</taxon>
        <taxon>Fungi</taxon>
        <taxon>Dikarya</taxon>
        <taxon>Ascomycota</taxon>
        <taxon>Saccharomycotina</taxon>
        <taxon>Dipodascomycetes</taxon>
        <taxon>Dipodascales</taxon>
        <taxon>Dipodascales incertae sedis</taxon>
        <taxon>Yarrowia</taxon>
    </lineage>
</organism>
<reference evidence="4 6" key="2">
    <citation type="submission" date="2018-07" db="EMBL/GenBank/DDBJ databases">
        <title>Draft Genome Assemblies for Five Robust Yarrowia lipolytica Strains Exhibiting High Lipid Production and Pentose Sugar Utilization and Sugar Alcohol Secretion from Undetoxified Lignocellulosic Biomass Hydrolysates.</title>
        <authorList>
            <consortium name="DOE Joint Genome Institute"/>
            <person name="Walker C."/>
            <person name="Ryu S."/>
            <person name="Na H."/>
            <person name="Zane M."/>
            <person name="LaButti K."/>
            <person name="Lipzen A."/>
            <person name="Haridas S."/>
            <person name="Barry K."/>
            <person name="Grigoriev I.V."/>
            <person name="Quarterman J."/>
            <person name="Slininger P."/>
            <person name="Dien B."/>
            <person name="Trinh C.T."/>
        </authorList>
    </citation>
    <scope>NUCLEOTIDE SEQUENCE [LARGE SCALE GENOMIC DNA]</scope>
    <source>
        <strain evidence="4 6">YB392</strain>
    </source>
</reference>
<dbReference type="OrthoDB" id="191139at2759"/>
<dbReference type="RefSeq" id="XP_502192.1">
    <property type="nucleotide sequence ID" value="XM_502192.1"/>
</dbReference>
<dbReference type="VEuPathDB" id="FungiDB:YALI1_C32721g"/>
<dbReference type="InterPro" id="IPR036770">
    <property type="entry name" value="Ankyrin_rpt-contain_sf"/>
</dbReference>
<gene>
    <name evidence="4" type="ORF">B0I71DRAFT_21186</name>
    <name evidence="3" type="ORF">YALI1_C32721g</name>
</gene>
<dbReference type="Gene3D" id="3.40.630.30">
    <property type="match status" value="1"/>
</dbReference>
<dbReference type="Proteomes" id="UP000256601">
    <property type="component" value="Unassembled WGS sequence"/>
</dbReference>
<evidence type="ECO:0000256" key="1">
    <source>
        <dbReference type="PROSITE-ProRule" id="PRU00023"/>
    </source>
</evidence>
<dbReference type="VEuPathDB" id="FungiDB:YALI0_C23705g"/>
<dbReference type="CDD" id="cd04301">
    <property type="entry name" value="NAT_SF"/>
    <property type="match status" value="1"/>
</dbReference>
<dbReference type="InterPro" id="IPR016181">
    <property type="entry name" value="Acyl_CoA_acyltransferase"/>
</dbReference>
<dbReference type="PANTHER" id="PTHR43328">
    <property type="entry name" value="ACETYLTRANSFERASE-RELATED"/>
    <property type="match status" value="1"/>
</dbReference>